<evidence type="ECO:0000313" key="2">
    <source>
        <dbReference type="EMBL" id="KJP85940.1"/>
    </source>
</evidence>
<keyword evidence="3" id="KW-1185">Reference proteome</keyword>
<evidence type="ECO:0000256" key="1">
    <source>
        <dbReference type="SAM" id="MobiDB-lite"/>
    </source>
</evidence>
<gene>
    <name evidence="2" type="ORF">AK88_04415</name>
</gene>
<dbReference type="OMA" id="PRKLTTC"/>
<feature type="compositionally biased region" description="Basic residues" evidence="1">
    <location>
        <begin position="1"/>
        <end position="10"/>
    </location>
</feature>
<dbReference type="GeneID" id="24269729"/>
<dbReference type="OrthoDB" id="392654at2759"/>
<evidence type="ECO:0000313" key="3">
    <source>
        <dbReference type="Proteomes" id="UP000054561"/>
    </source>
</evidence>
<feature type="region of interest" description="Disordered" evidence="1">
    <location>
        <begin position="1"/>
        <end position="46"/>
    </location>
</feature>
<dbReference type="Proteomes" id="UP000054561">
    <property type="component" value="Unassembled WGS sequence"/>
</dbReference>
<reference evidence="2 3" key="1">
    <citation type="submission" date="2014-03" db="EMBL/GenBank/DDBJ databases">
        <title>The Genome Sequence of Plasmodium fragile nilgiri.</title>
        <authorList>
            <consortium name="The Broad Institute Genomics Platform"/>
            <consortium name="The Broad Institute Genome Sequencing Center for Infectious Disease"/>
            <person name="Neafsey D."/>
            <person name="Duraisingh M."/>
            <person name="Young S.K."/>
            <person name="Zeng Q."/>
            <person name="Gargeya S."/>
            <person name="Abouelleil A."/>
            <person name="Alvarado L."/>
            <person name="Chapman S.B."/>
            <person name="Gainer-Dewar J."/>
            <person name="Goldberg J."/>
            <person name="Griggs A."/>
            <person name="Gujja S."/>
            <person name="Hansen M."/>
            <person name="Howarth C."/>
            <person name="Imamovic A."/>
            <person name="Larimer J."/>
            <person name="Pearson M."/>
            <person name="Poon T.W."/>
            <person name="Priest M."/>
            <person name="Roberts A."/>
            <person name="Saif S."/>
            <person name="Shea T."/>
            <person name="Sykes S."/>
            <person name="Wortman J."/>
            <person name="Nusbaum C."/>
            <person name="Birren B."/>
        </authorList>
    </citation>
    <scope>NUCLEOTIDE SEQUENCE [LARGE SCALE GENOMIC DNA]</scope>
    <source>
        <strain evidence="3">nilgiri</strain>
    </source>
</reference>
<dbReference type="RefSeq" id="XP_012337448.1">
    <property type="nucleotide sequence ID" value="XM_012482025.1"/>
</dbReference>
<name>A0A0D9QFV2_PLAFR</name>
<protein>
    <submittedName>
        <fullName evidence="2">Uncharacterized protein</fullName>
    </submittedName>
</protein>
<dbReference type="VEuPathDB" id="PlasmoDB:AK88_04415"/>
<sequence>MALKTTRKKTITKEKDAKNGTTKKRSREQNVVMQEKEDQLSFNPFKTKEQIKPFELSFIENEQMTHDEENQTDDSFKELLRRRIEQMNKKMQEKDKKVTAHIRHNYQEDIENSGKSWFESKLLNDVPRKLTTC</sequence>
<accession>A0A0D9QFV2</accession>
<dbReference type="EMBL" id="KQ001706">
    <property type="protein sequence ID" value="KJP85940.1"/>
    <property type="molecule type" value="Genomic_DNA"/>
</dbReference>
<organism evidence="2 3">
    <name type="scientific">Plasmodium fragile</name>
    <dbReference type="NCBI Taxonomy" id="5857"/>
    <lineage>
        <taxon>Eukaryota</taxon>
        <taxon>Sar</taxon>
        <taxon>Alveolata</taxon>
        <taxon>Apicomplexa</taxon>
        <taxon>Aconoidasida</taxon>
        <taxon>Haemosporida</taxon>
        <taxon>Plasmodiidae</taxon>
        <taxon>Plasmodium</taxon>
        <taxon>Plasmodium (Plasmodium)</taxon>
    </lineage>
</organism>
<proteinExistence type="predicted"/>
<dbReference type="AlphaFoldDB" id="A0A0D9QFV2"/>